<sequence length="67" mass="7403">MNADEPEEQVELCPLPPNTRMATDLERTGLCVIWQDEDANIAIVDCGPGRLAGHRCCSDLVMAFSRK</sequence>
<dbReference type="EMBL" id="KV417818">
    <property type="protein sequence ID" value="KZP05807.1"/>
    <property type="molecule type" value="Genomic_DNA"/>
</dbReference>
<organism evidence="2 3">
    <name type="scientific">Athelia psychrophila</name>
    <dbReference type="NCBI Taxonomy" id="1759441"/>
    <lineage>
        <taxon>Eukaryota</taxon>
        <taxon>Fungi</taxon>
        <taxon>Dikarya</taxon>
        <taxon>Basidiomycota</taxon>
        <taxon>Agaricomycotina</taxon>
        <taxon>Agaricomycetes</taxon>
        <taxon>Agaricomycetidae</taxon>
        <taxon>Atheliales</taxon>
        <taxon>Atheliaceae</taxon>
        <taxon>Athelia</taxon>
    </lineage>
</organism>
<dbReference type="AlphaFoldDB" id="A0A166K320"/>
<gene>
    <name evidence="2" type="ORF">FIBSPDRAFT_860660</name>
    <name evidence="1" type="ORF">FIBSPDRAFT_877150</name>
</gene>
<name>A0A166K320_9AGAM</name>
<evidence type="ECO:0000313" key="2">
    <source>
        <dbReference type="EMBL" id="KZP21476.1"/>
    </source>
</evidence>
<evidence type="ECO:0000313" key="1">
    <source>
        <dbReference type="EMBL" id="KZP05807.1"/>
    </source>
</evidence>
<reference evidence="2 3" key="1">
    <citation type="journal article" date="2016" name="Mol. Biol. Evol.">
        <title>Comparative Genomics of Early-Diverging Mushroom-Forming Fungi Provides Insights into the Origins of Lignocellulose Decay Capabilities.</title>
        <authorList>
            <person name="Nagy L.G."/>
            <person name="Riley R."/>
            <person name="Tritt A."/>
            <person name="Adam C."/>
            <person name="Daum C."/>
            <person name="Floudas D."/>
            <person name="Sun H."/>
            <person name="Yadav J.S."/>
            <person name="Pangilinan J."/>
            <person name="Larsson K.H."/>
            <person name="Matsuura K."/>
            <person name="Barry K."/>
            <person name="Labutti K."/>
            <person name="Kuo R."/>
            <person name="Ohm R.A."/>
            <person name="Bhattacharya S.S."/>
            <person name="Shirouzu T."/>
            <person name="Yoshinaga Y."/>
            <person name="Martin F.M."/>
            <person name="Grigoriev I.V."/>
            <person name="Hibbett D.S."/>
        </authorList>
    </citation>
    <scope>NUCLEOTIDE SEQUENCE [LARGE SCALE GENOMIC DNA]</scope>
    <source>
        <strain evidence="2 3">CBS 109695</strain>
    </source>
</reference>
<dbReference type="Proteomes" id="UP000076532">
    <property type="component" value="Unassembled WGS sequence"/>
</dbReference>
<keyword evidence="3" id="KW-1185">Reference proteome</keyword>
<evidence type="ECO:0000313" key="3">
    <source>
        <dbReference type="Proteomes" id="UP000076532"/>
    </source>
</evidence>
<dbReference type="STRING" id="436010.A0A166K320"/>
<protein>
    <submittedName>
        <fullName evidence="2">Uncharacterized protein</fullName>
    </submittedName>
</protein>
<proteinExistence type="predicted"/>
<dbReference type="OrthoDB" id="3045089at2759"/>
<accession>A0A166K320</accession>
<dbReference type="EMBL" id="KV417547">
    <property type="protein sequence ID" value="KZP21476.1"/>
    <property type="molecule type" value="Genomic_DNA"/>
</dbReference>